<feature type="transmembrane region" description="Helical" evidence="1">
    <location>
        <begin position="57"/>
        <end position="83"/>
    </location>
</feature>
<protein>
    <recommendedName>
        <fullName evidence="3">Phage holin family protein</fullName>
    </recommendedName>
</protein>
<dbReference type="KEGG" id="cch:Cag_0261"/>
<name>Q3ATY8_CHLCH</name>
<reference evidence="2" key="1">
    <citation type="submission" date="2005-08" db="EMBL/GenBank/DDBJ databases">
        <title>Complete sequence of Chlorobium chlorochromatii CaD3.</title>
        <authorList>
            <person name="Copeland A."/>
            <person name="Lucas S."/>
            <person name="Lapidus A."/>
            <person name="Barry K."/>
            <person name="Detter J.C."/>
            <person name="Glavina T."/>
            <person name="Hammon N."/>
            <person name="Israni S."/>
            <person name="Pitluck S."/>
            <person name="Bryant D."/>
            <person name="Schmutz J."/>
            <person name="Larimer F."/>
            <person name="Land M."/>
            <person name="Kyrpides N."/>
            <person name="Ivanova N."/>
            <person name="Richardson P."/>
        </authorList>
    </citation>
    <scope>NUCLEOTIDE SEQUENCE [LARGE SCALE GENOMIC DNA]</scope>
    <source>
        <strain evidence="2">CaD3</strain>
    </source>
</reference>
<gene>
    <name evidence="2" type="ordered locus">Cag_0261</name>
</gene>
<dbReference type="EMBL" id="CP000108">
    <property type="protein sequence ID" value="ABB27537.1"/>
    <property type="molecule type" value="Genomic_DNA"/>
</dbReference>
<dbReference type="HOGENOM" id="CLU_144655_0_0_10"/>
<evidence type="ECO:0008006" key="3">
    <source>
        <dbReference type="Google" id="ProtNLM"/>
    </source>
</evidence>
<accession>Q3ATY8</accession>
<sequence length="132" mass="14790">MTRTSQHSERQQATEASTHNIQQLVDEAATSLYKDIMAIVEARLELLKIELTQKISLIGAAVVVGVIVIIGATFLLATIALFLGELMGHTFLGFFAVSLIFFVGFWFFTHYRPTLLQHFIQNLLLSTYDADK</sequence>
<keyword evidence="1" id="KW-1133">Transmembrane helix</keyword>
<proteinExistence type="predicted"/>
<dbReference type="OrthoDB" id="595316at2"/>
<evidence type="ECO:0000256" key="1">
    <source>
        <dbReference type="SAM" id="Phobius"/>
    </source>
</evidence>
<keyword evidence="1" id="KW-0812">Transmembrane</keyword>
<evidence type="ECO:0000313" key="2">
    <source>
        <dbReference type="EMBL" id="ABB27537.1"/>
    </source>
</evidence>
<feature type="transmembrane region" description="Helical" evidence="1">
    <location>
        <begin position="89"/>
        <end position="108"/>
    </location>
</feature>
<organism evidence="2">
    <name type="scientific">Chlorobium chlorochromatii (strain CaD3)</name>
    <dbReference type="NCBI Taxonomy" id="340177"/>
    <lineage>
        <taxon>Bacteria</taxon>
        <taxon>Pseudomonadati</taxon>
        <taxon>Chlorobiota</taxon>
        <taxon>Chlorobiia</taxon>
        <taxon>Chlorobiales</taxon>
        <taxon>Chlorobiaceae</taxon>
        <taxon>Chlorobium/Pelodictyon group</taxon>
        <taxon>Chlorobium</taxon>
    </lineage>
</organism>
<dbReference type="AlphaFoldDB" id="Q3ATY8"/>
<dbReference type="STRING" id="340177.Cag_0261"/>
<keyword evidence="1" id="KW-0472">Membrane</keyword>